<reference evidence="1 5" key="1">
    <citation type="journal article" date="2019" name="Sci. Rep.">
        <title>Orb-weaving spider Araneus ventricosus genome elucidates the spidroin gene catalogue.</title>
        <authorList>
            <person name="Kono N."/>
            <person name="Nakamura H."/>
            <person name="Ohtoshi R."/>
            <person name="Moran D.A.P."/>
            <person name="Shinohara A."/>
            <person name="Yoshida Y."/>
            <person name="Fujiwara M."/>
            <person name="Mori M."/>
            <person name="Tomita M."/>
            <person name="Arakawa K."/>
        </authorList>
    </citation>
    <scope>NUCLEOTIDE SEQUENCE [LARGE SCALE GENOMIC DNA]</scope>
</reference>
<evidence type="ECO:0000313" key="2">
    <source>
        <dbReference type="EMBL" id="GBM92672.1"/>
    </source>
</evidence>
<organism evidence="1 5">
    <name type="scientific">Araneus ventricosus</name>
    <name type="common">Orbweaver spider</name>
    <name type="synonym">Epeira ventricosa</name>
    <dbReference type="NCBI Taxonomy" id="182803"/>
    <lineage>
        <taxon>Eukaryota</taxon>
        <taxon>Metazoa</taxon>
        <taxon>Ecdysozoa</taxon>
        <taxon>Arthropoda</taxon>
        <taxon>Chelicerata</taxon>
        <taxon>Arachnida</taxon>
        <taxon>Araneae</taxon>
        <taxon>Araneomorphae</taxon>
        <taxon>Entelegynae</taxon>
        <taxon>Araneoidea</taxon>
        <taxon>Araneidae</taxon>
        <taxon>Araneus</taxon>
    </lineage>
</organism>
<comment type="caution">
    <text evidence="1">The sequence shown here is derived from an EMBL/GenBank/DDBJ whole genome shotgun (WGS) entry which is preliminary data.</text>
</comment>
<keyword evidence="5" id="KW-1185">Reference proteome</keyword>
<dbReference type="EMBL" id="BGPR01130615">
    <property type="protein sequence ID" value="GBN45021.1"/>
    <property type="molecule type" value="Genomic_DNA"/>
</dbReference>
<evidence type="ECO:0000313" key="1">
    <source>
        <dbReference type="EMBL" id="GBM92631.1"/>
    </source>
</evidence>
<proteinExistence type="predicted"/>
<gene>
    <name evidence="2" type="ORF">AVEN_136209_1</name>
    <name evidence="4" type="ORF">AVEN_172390_1</name>
    <name evidence="1" type="ORF">AVEN_273079_1</name>
    <name evidence="3" type="ORF">AVEN_70931_1</name>
</gene>
<dbReference type="EMBL" id="BGPR01130622">
    <property type="protein sequence ID" value="GBN45037.1"/>
    <property type="molecule type" value="Genomic_DNA"/>
</dbReference>
<dbReference type="OrthoDB" id="6466357at2759"/>
<feature type="non-terminal residue" evidence="1">
    <location>
        <position position="1"/>
    </location>
</feature>
<dbReference type="Proteomes" id="UP000499080">
    <property type="component" value="Unassembled WGS sequence"/>
</dbReference>
<dbReference type="EMBL" id="BGPR01111644">
    <property type="protein sequence ID" value="GBM92672.1"/>
    <property type="molecule type" value="Genomic_DNA"/>
</dbReference>
<evidence type="ECO:0000313" key="4">
    <source>
        <dbReference type="EMBL" id="GBN45037.1"/>
    </source>
</evidence>
<evidence type="ECO:0000313" key="3">
    <source>
        <dbReference type="EMBL" id="GBN45021.1"/>
    </source>
</evidence>
<name>A0A4Y2JQF4_ARAVE</name>
<dbReference type="EMBL" id="BGPR01111630">
    <property type="protein sequence ID" value="GBM92631.1"/>
    <property type="molecule type" value="Genomic_DNA"/>
</dbReference>
<accession>A0A4Y2JQF4</accession>
<sequence length="83" mass="9075">FARRDSFFMLAKDAAAEQKERKPSINALQDNFPTSLSSLTATLTAPPPSILTSYPTGLTMLPAGCREEQSAHFLAEKFKEVSV</sequence>
<protein>
    <submittedName>
        <fullName evidence="1">Uncharacterized protein</fullName>
    </submittedName>
</protein>
<dbReference type="AlphaFoldDB" id="A0A4Y2JQF4"/>
<evidence type="ECO:0000313" key="5">
    <source>
        <dbReference type="Proteomes" id="UP000499080"/>
    </source>
</evidence>